<dbReference type="AlphaFoldDB" id="A0A8J2J2V0"/>
<keyword evidence="2" id="KW-1185">Reference proteome</keyword>
<gene>
    <name evidence="1" type="ORF">AFUS01_LOCUS1867</name>
</gene>
<accession>A0A8J2J2V0</accession>
<name>A0A8J2J2V0_9HEXA</name>
<feature type="non-terminal residue" evidence="1">
    <location>
        <position position="32"/>
    </location>
</feature>
<feature type="non-terminal residue" evidence="1">
    <location>
        <position position="1"/>
    </location>
</feature>
<sequence>LLSTKNSGKWVSNAVDAPSGKLAGITAPSGKW</sequence>
<organism evidence="1 2">
    <name type="scientific">Allacma fusca</name>
    <dbReference type="NCBI Taxonomy" id="39272"/>
    <lineage>
        <taxon>Eukaryota</taxon>
        <taxon>Metazoa</taxon>
        <taxon>Ecdysozoa</taxon>
        <taxon>Arthropoda</taxon>
        <taxon>Hexapoda</taxon>
        <taxon>Collembola</taxon>
        <taxon>Symphypleona</taxon>
        <taxon>Sminthuridae</taxon>
        <taxon>Allacma</taxon>
    </lineage>
</organism>
<dbReference type="EMBL" id="CAJVCH010010632">
    <property type="protein sequence ID" value="CAG7667724.1"/>
    <property type="molecule type" value="Genomic_DNA"/>
</dbReference>
<comment type="caution">
    <text evidence="1">The sequence shown here is derived from an EMBL/GenBank/DDBJ whole genome shotgun (WGS) entry which is preliminary data.</text>
</comment>
<protein>
    <submittedName>
        <fullName evidence="1">Uncharacterized protein</fullName>
    </submittedName>
</protein>
<proteinExistence type="predicted"/>
<evidence type="ECO:0000313" key="1">
    <source>
        <dbReference type="EMBL" id="CAG7667724.1"/>
    </source>
</evidence>
<reference evidence="1" key="1">
    <citation type="submission" date="2021-06" db="EMBL/GenBank/DDBJ databases">
        <authorList>
            <person name="Hodson N. C."/>
            <person name="Mongue J. A."/>
            <person name="Jaron S. K."/>
        </authorList>
    </citation>
    <scope>NUCLEOTIDE SEQUENCE</scope>
</reference>
<evidence type="ECO:0000313" key="2">
    <source>
        <dbReference type="Proteomes" id="UP000708208"/>
    </source>
</evidence>
<dbReference type="Proteomes" id="UP000708208">
    <property type="component" value="Unassembled WGS sequence"/>
</dbReference>